<comment type="caution">
    <text evidence="2">The sequence shown here is derived from an EMBL/GenBank/DDBJ whole genome shotgun (WGS) entry which is preliminary data.</text>
</comment>
<proteinExistence type="predicted"/>
<name>A0AAV5AF61_9AGAM</name>
<evidence type="ECO:0000313" key="2">
    <source>
        <dbReference type="EMBL" id="GJJ11824.1"/>
    </source>
</evidence>
<protein>
    <submittedName>
        <fullName evidence="2">Uncharacterized protein</fullName>
    </submittedName>
</protein>
<dbReference type="Proteomes" id="UP001050691">
    <property type="component" value="Unassembled WGS sequence"/>
</dbReference>
<feature type="region of interest" description="Disordered" evidence="1">
    <location>
        <begin position="347"/>
        <end position="379"/>
    </location>
</feature>
<gene>
    <name evidence="2" type="ORF">Clacol_006062</name>
</gene>
<evidence type="ECO:0000256" key="1">
    <source>
        <dbReference type="SAM" id="MobiDB-lite"/>
    </source>
</evidence>
<accession>A0AAV5AF61</accession>
<feature type="compositionally biased region" description="Polar residues" evidence="1">
    <location>
        <begin position="363"/>
        <end position="379"/>
    </location>
</feature>
<keyword evidence="3" id="KW-1185">Reference proteome</keyword>
<reference evidence="2" key="1">
    <citation type="submission" date="2021-10" db="EMBL/GenBank/DDBJ databases">
        <title>De novo Genome Assembly of Clathrus columnatus (Basidiomycota, Fungi) Using Illumina and Nanopore Sequence Data.</title>
        <authorList>
            <person name="Ogiso-Tanaka E."/>
            <person name="Itagaki H."/>
            <person name="Hosoya T."/>
            <person name="Hosaka K."/>
        </authorList>
    </citation>
    <scope>NUCLEOTIDE SEQUENCE</scope>
    <source>
        <strain evidence="2">MO-923</strain>
    </source>
</reference>
<organism evidence="2 3">
    <name type="scientific">Clathrus columnatus</name>
    <dbReference type="NCBI Taxonomy" id="1419009"/>
    <lineage>
        <taxon>Eukaryota</taxon>
        <taxon>Fungi</taxon>
        <taxon>Dikarya</taxon>
        <taxon>Basidiomycota</taxon>
        <taxon>Agaricomycotina</taxon>
        <taxon>Agaricomycetes</taxon>
        <taxon>Phallomycetidae</taxon>
        <taxon>Phallales</taxon>
        <taxon>Clathraceae</taxon>
        <taxon>Clathrus</taxon>
    </lineage>
</organism>
<dbReference type="AlphaFoldDB" id="A0AAV5AF61"/>
<sequence>MTQMETEYSETLDDSYDEDDSHYYRAPFSESAIKTSPSEIFWSQTISPTLERRMDKNVYKDGRYCLIENTLNDESLQYINELEFAWGMKRGTLNLDTRSNVFCVNAKFGALWENYKWVLLPEDHILDCYYTAATKGQDFPDIGEGPYTYRLVAHPDMKSVAIHRQITFPDKRSECLKPEHFMFSIFPFKNLGTLTSHVRPKFAICHVAARTPSLTTKLMFEFTRSARDVLFPPVFRCIEIPGIWSPPLDGMCSTSKYGAFCKTPIDPNDASSETSDRTANCRLHPHMNDNCLIKKFGYVYVEEDGVIRLQHKEDAPHLLTASKLRLFEKQVNPRQTTTKRKWKAIQSWRSTVSGEPEEEGQVGDSSDNDTCSNMLNRFS</sequence>
<dbReference type="EMBL" id="BPWL01000007">
    <property type="protein sequence ID" value="GJJ11824.1"/>
    <property type="molecule type" value="Genomic_DNA"/>
</dbReference>
<evidence type="ECO:0000313" key="3">
    <source>
        <dbReference type="Proteomes" id="UP001050691"/>
    </source>
</evidence>